<evidence type="ECO:0000313" key="2">
    <source>
        <dbReference type="Proteomes" id="UP000593568"/>
    </source>
</evidence>
<accession>A0A7J9DVD3</accession>
<gene>
    <name evidence="1" type="ORF">Gotri_014007</name>
</gene>
<sequence>MRAKLRIRFVYDELMVQESSWWICPNKCRFDTIKPNPLR</sequence>
<proteinExistence type="predicted"/>
<dbReference type="Proteomes" id="UP000593568">
    <property type="component" value="Unassembled WGS sequence"/>
</dbReference>
<name>A0A7J9DVD3_9ROSI</name>
<comment type="caution">
    <text evidence="1">The sequence shown here is derived from an EMBL/GenBank/DDBJ whole genome shotgun (WGS) entry which is preliminary data.</text>
</comment>
<evidence type="ECO:0000313" key="1">
    <source>
        <dbReference type="EMBL" id="MBA0764703.1"/>
    </source>
</evidence>
<dbReference type="EMBL" id="JABEZW010000005">
    <property type="protein sequence ID" value="MBA0764703.1"/>
    <property type="molecule type" value="Genomic_DNA"/>
</dbReference>
<dbReference type="AlphaFoldDB" id="A0A7J9DVD3"/>
<reference evidence="1 2" key="1">
    <citation type="journal article" date="2019" name="Genome Biol. Evol.">
        <title>Insights into the evolution of the New World diploid cottons (Gossypium, subgenus Houzingenia) based on genome sequencing.</title>
        <authorList>
            <person name="Grover C.E."/>
            <person name="Arick M.A. 2nd"/>
            <person name="Thrash A."/>
            <person name="Conover J.L."/>
            <person name="Sanders W.S."/>
            <person name="Peterson D.G."/>
            <person name="Frelichowski J.E."/>
            <person name="Scheffler J.A."/>
            <person name="Scheffler B.E."/>
            <person name="Wendel J.F."/>
        </authorList>
    </citation>
    <scope>NUCLEOTIDE SEQUENCE [LARGE SCALE GENOMIC DNA]</scope>
    <source>
        <strain evidence="1">8</strain>
        <tissue evidence="1">Leaf</tissue>
    </source>
</reference>
<keyword evidence="2" id="KW-1185">Reference proteome</keyword>
<organism evidence="1 2">
    <name type="scientific">Gossypium trilobum</name>
    <dbReference type="NCBI Taxonomy" id="34281"/>
    <lineage>
        <taxon>Eukaryota</taxon>
        <taxon>Viridiplantae</taxon>
        <taxon>Streptophyta</taxon>
        <taxon>Embryophyta</taxon>
        <taxon>Tracheophyta</taxon>
        <taxon>Spermatophyta</taxon>
        <taxon>Magnoliopsida</taxon>
        <taxon>eudicotyledons</taxon>
        <taxon>Gunneridae</taxon>
        <taxon>Pentapetalae</taxon>
        <taxon>rosids</taxon>
        <taxon>malvids</taxon>
        <taxon>Malvales</taxon>
        <taxon>Malvaceae</taxon>
        <taxon>Malvoideae</taxon>
        <taxon>Gossypium</taxon>
    </lineage>
</organism>
<protein>
    <submittedName>
        <fullName evidence="1">Uncharacterized protein</fullName>
    </submittedName>
</protein>